<dbReference type="Pfam" id="PF07508">
    <property type="entry name" value="Recombinase"/>
    <property type="match status" value="1"/>
</dbReference>
<sequence>MIAPNKTSTPTTRCAIYTRKSTEEGLDQEFNSLDAQRAASESFIQSQREEGWVINAERYDDGGFSGGNMDRPAFKRLIEDIEAGKIDCVVVYKVDRLSRSLLDFSRVMETFDKYGVSFVSVTQQFNTTHSMGRLTLNILLSFAQFEREIIGERIRDKIAANCRRGQWTGGYPILGYDVDRTERTPKLIINAQEAARVRQIFTLYLELKSLTAVCDELHRLGWKNKSWMTKKGDVKGGREFDAGSLHALLRHPLYIGRIKHKNETYAGRHEAIVDAAIFDRVQTQLRANNNNRGNRLPSKSGGLLKGLLRCPQCNMAMVHNVNRRGSRSYRYYTCCGALKRGRKSCQHPNLPAAEIEAAVVQQIHCISRDDGLRAEIVRQSEEAVRLQRKEFDTQHQQLTRQLTRDHAEVQRLSTSESINSITTLRLAELHERVERSERQLRTVKARLNEIDEGRLDASEIAAAMGNFDRVWTALTIREQAELLQLLIARVEFDQTDCTIAISFHASGIKTLEELQTEPEAID</sequence>
<feature type="coiled-coil region" evidence="1">
    <location>
        <begin position="426"/>
        <end position="453"/>
    </location>
</feature>
<dbReference type="InterPro" id="IPR025827">
    <property type="entry name" value="Zn_ribbon_recom_dom"/>
</dbReference>
<dbReference type="Gene3D" id="3.90.1750.20">
    <property type="entry name" value="Putative Large Serine Recombinase, Chain B, Domain 2"/>
    <property type="match status" value="1"/>
</dbReference>
<keyword evidence="5" id="KW-1185">Reference proteome</keyword>
<evidence type="ECO:0000259" key="3">
    <source>
        <dbReference type="PROSITE" id="PS51737"/>
    </source>
</evidence>
<dbReference type="Pfam" id="PF00239">
    <property type="entry name" value="Resolvase"/>
    <property type="match status" value="1"/>
</dbReference>
<comment type="caution">
    <text evidence="4">The sequence shown here is derived from an EMBL/GenBank/DDBJ whole genome shotgun (WGS) entry which is preliminary data.</text>
</comment>
<accession>A0A5M6D1U6</accession>
<dbReference type="Pfam" id="PF13408">
    <property type="entry name" value="Zn_ribbon_recom"/>
    <property type="match status" value="1"/>
</dbReference>
<evidence type="ECO:0000259" key="2">
    <source>
        <dbReference type="PROSITE" id="PS51736"/>
    </source>
</evidence>
<dbReference type="PROSITE" id="PS51736">
    <property type="entry name" value="RECOMBINASES_3"/>
    <property type="match status" value="1"/>
</dbReference>
<dbReference type="PROSITE" id="PS51737">
    <property type="entry name" value="RECOMBINASE_DNA_BIND"/>
    <property type="match status" value="1"/>
</dbReference>
<evidence type="ECO:0000256" key="1">
    <source>
        <dbReference type="SAM" id="Coils"/>
    </source>
</evidence>
<reference evidence="4 5" key="1">
    <citation type="submission" date="2019-08" db="EMBL/GenBank/DDBJ databases">
        <authorList>
            <person name="Dhanesh K."/>
            <person name="Kumar G."/>
            <person name="Sasikala C."/>
            <person name="Venkata Ramana C."/>
        </authorList>
    </citation>
    <scope>NUCLEOTIDE SEQUENCE [LARGE SCALE GENOMIC DNA]</scope>
    <source>
        <strain evidence="4 5">JC645</strain>
    </source>
</reference>
<dbReference type="Gene3D" id="3.40.50.1390">
    <property type="entry name" value="Resolvase, N-terminal catalytic domain"/>
    <property type="match status" value="1"/>
</dbReference>
<dbReference type="Proteomes" id="UP000324479">
    <property type="component" value="Unassembled WGS sequence"/>
</dbReference>
<feature type="domain" description="Recombinase" evidence="3">
    <location>
        <begin position="173"/>
        <end position="291"/>
    </location>
</feature>
<dbReference type="SMART" id="SM00857">
    <property type="entry name" value="Resolvase"/>
    <property type="match status" value="1"/>
</dbReference>
<dbReference type="EMBL" id="VWOX01000010">
    <property type="protein sequence ID" value="KAA5541487.1"/>
    <property type="molecule type" value="Genomic_DNA"/>
</dbReference>
<dbReference type="GO" id="GO:0000150">
    <property type="term" value="F:DNA strand exchange activity"/>
    <property type="evidence" value="ECO:0007669"/>
    <property type="project" value="InterPro"/>
</dbReference>
<feature type="domain" description="Resolvase/invertase-type recombinase catalytic" evidence="2">
    <location>
        <begin position="13"/>
        <end position="165"/>
    </location>
</feature>
<dbReference type="InterPro" id="IPR006119">
    <property type="entry name" value="Resolv_N"/>
</dbReference>
<proteinExistence type="predicted"/>
<evidence type="ECO:0000313" key="5">
    <source>
        <dbReference type="Proteomes" id="UP000324479"/>
    </source>
</evidence>
<evidence type="ECO:0000313" key="4">
    <source>
        <dbReference type="EMBL" id="KAA5541487.1"/>
    </source>
</evidence>
<dbReference type="SUPFAM" id="SSF53041">
    <property type="entry name" value="Resolvase-like"/>
    <property type="match status" value="1"/>
</dbReference>
<gene>
    <name evidence="4" type="ORF">FYK55_18180</name>
</gene>
<keyword evidence="1" id="KW-0175">Coiled coil</keyword>
<dbReference type="AlphaFoldDB" id="A0A5M6D1U6"/>
<dbReference type="GO" id="GO:0003677">
    <property type="term" value="F:DNA binding"/>
    <property type="evidence" value="ECO:0007669"/>
    <property type="project" value="InterPro"/>
</dbReference>
<dbReference type="InterPro" id="IPR036162">
    <property type="entry name" value="Resolvase-like_N_sf"/>
</dbReference>
<dbReference type="InterPro" id="IPR038109">
    <property type="entry name" value="DNA_bind_recomb_sf"/>
</dbReference>
<protein>
    <submittedName>
        <fullName evidence="4">Recombinase family protein</fullName>
    </submittedName>
</protein>
<organism evidence="4 5">
    <name type="scientific">Roseiconus nitratireducens</name>
    <dbReference type="NCBI Taxonomy" id="2605748"/>
    <lineage>
        <taxon>Bacteria</taxon>
        <taxon>Pseudomonadati</taxon>
        <taxon>Planctomycetota</taxon>
        <taxon>Planctomycetia</taxon>
        <taxon>Pirellulales</taxon>
        <taxon>Pirellulaceae</taxon>
        <taxon>Roseiconus</taxon>
    </lineage>
</organism>
<dbReference type="PANTHER" id="PTHR30461">
    <property type="entry name" value="DNA-INVERTASE FROM LAMBDOID PROPHAGE"/>
    <property type="match status" value="1"/>
</dbReference>
<dbReference type="InterPro" id="IPR050639">
    <property type="entry name" value="SSR_resolvase"/>
</dbReference>
<name>A0A5M6D1U6_9BACT</name>
<dbReference type="CDD" id="cd03768">
    <property type="entry name" value="SR_ResInv"/>
    <property type="match status" value="1"/>
</dbReference>
<dbReference type="RefSeq" id="WP_150077874.1">
    <property type="nucleotide sequence ID" value="NZ_VWOX01000010.1"/>
</dbReference>
<dbReference type="InterPro" id="IPR011109">
    <property type="entry name" value="DNA_bind_recombinase_dom"/>
</dbReference>
<dbReference type="PANTHER" id="PTHR30461:SF23">
    <property type="entry name" value="DNA RECOMBINASE-RELATED"/>
    <property type="match status" value="1"/>
</dbReference>